<reference evidence="5" key="1">
    <citation type="submission" date="2021-01" db="EMBL/GenBank/DDBJ databases">
        <title>Marivirga aurantiaca sp. nov., isolated from intertidal surface sediments.</title>
        <authorList>
            <person name="Zhang M."/>
        </authorList>
    </citation>
    <scope>NUCLEOTIDE SEQUENCE</scope>
    <source>
        <strain evidence="5">S37H4</strain>
    </source>
</reference>
<dbReference type="GO" id="GO:0016020">
    <property type="term" value="C:membrane"/>
    <property type="evidence" value="ECO:0007669"/>
    <property type="project" value="InterPro"/>
</dbReference>
<keyword evidence="1" id="KW-0802">TPR repeat</keyword>
<dbReference type="InterPro" id="IPR011990">
    <property type="entry name" value="TPR-like_helical_dom_sf"/>
</dbReference>
<evidence type="ECO:0000256" key="2">
    <source>
        <dbReference type="SAM" id="Coils"/>
    </source>
</evidence>
<dbReference type="InterPro" id="IPR010559">
    <property type="entry name" value="Sig_transdc_His_kin_internal"/>
</dbReference>
<dbReference type="Pfam" id="PF06580">
    <property type="entry name" value="His_kinase"/>
    <property type="match status" value="1"/>
</dbReference>
<evidence type="ECO:0000256" key="1">
    <source>
        <dbReference type="PROSITE-ProRule" id="PRU00339"/>
    </source>
</evidence>
<comment type="caution">
    <text evidence="5">The sequence shown here is derived from an EMBL/GenBank/DDBJ whole genome shotgun (WGS) entry which is preliminary data.</text>
</comment>
<dbReference type="PROSITE" id="PS50005">
    <property type="entry name" value="TPR"/>
    <property type="match status" value="2"/>
</dbReference>
<dbReference type="SMART" id="SM00028">
    <property type="entry name" value="TPR"/>
    <property type="match status" value="6"/>
</dbReference>
<feature type="repeat" description="TPR" evidence="1">
    <location>
        <begin position="275"/>
        <end position="308"/>
    </location>
</feature>
<dbReference type="InterPro" id="IPR019734">
    <property type="entry name" value="TPR_rpt"/>
</dbReference>
<dbReference type="SUPFAM" id="SSF48452">
    <property type="entry name" value="TPR-like"/>
    <property type="match status" value="2"/>
</dbReference>
<feature type="coiled-coil region" evidence="2">
    <location>
        <begin position="432"/>
        <end position="470"/>
    </location>
</feature>
<keyword evidence="2" id="KW-0175">Coiled coil</keyword>
<name>A0A934X0X6_9BACT</name>
<dbReference type="AlphaFoldDB" id="A0A934X0X6"/>
<evidence type="ECO:0000259" key="4">
    <source>
        <dbReference type="Pfam" id="PF06580"/>
    </source>
</evidence>
<gene>
    <name evidence="5" type="ORF">JKA74_14790</name>
</gene>
<accession>A0A934X0X6</accession>
<evidence type="ECO:0000313" key="5">
    <source>
        <dbReference type="EMBL" id="MBK6266311.1"/>
    </source>
</evidence>
<dbReference type="SUPFAM" id="SSF55874">
    <property type="entry name" value="ATPase domain of HSP90 chaperone/DNA topoisomerase II/histidine kinase"/>
    <property type="match status" value="1"/>
</dbReference>
<dbReference type="RefSeq" id="WP_201431992.1">
    <property type="nucleotide sequence ID" value="NZ_JAEQBW010000007.1"/>
</dbReference>
<dbReference type="EMBL" id="JAEQBW010000007">
    <property type="protein sequence ID" value="MBK6266311.1"/>
    <property type="molecule type" value="Genomic_DNA"/>
</dbReference>
<dbReference type="InterPro" id="IPR050640">
    <property type="entry name" value="Bact_2-comp_sensor_kinase"/>
</dbReference>
<evidence type="ECO:0000313" key="6">
    <source>
        <dbReference type="Proteomes" id="UP000611723"/>
    </source>
</evidence>
<keyword evidence="3" id="KW-0472">Membrane</keyword>
<dbReference type="Gene3D" id="3.30.565.10">
    <property type="entry name" value="Histidine kinase-like ATPase, C-terminal domain"/>
    <property type="match status" value="1"/>
</dbReference>
<feature type="coiled-coil region" evidence="2">
    <location>
        <begin position="350"/>
        <end position="386"/>
    </location>
</feature>
<evidence type="ECO:0000256" key="3">
    <source>
        <dbReference type="SAM" id="Phobius"/>
    </source>
</evidence>
<dbReference type="PANTHER" id="PTHR34220">
    <property type="entry name" value="SENSOR HISTIDINE KINASE YPDA"/>
    <property type="match status" value="1"/>
</dbReference>
<feature type="transmembrane region" description="Helical" evidence="3">
    <location>
        <begin position="399"/>
        <end position="419"/>
    </location>
</feature>
<keyword evidence="3" id="KW-1133">Transmembrane helix</keyword>
<feature type="domain" description="Signal transduction histidine kinase internal region" evidence="4">
    <location>
        <begin position="487"/>
        <end position="565"/>
    </location>
</feature>
<dbReference type="Gene3D" id="1.25.40.10">
    <property type="entry name" value="Tetratricopeptide repeat domain"/>
    <property type="match status" value="2"/>
</dbReference>
<organism evidence="5 6">
    <name type="scientific">Marivirga aurantiaca</name>
    <dbReference type="NCBI Taxonomy" id="2802615"/>
    <lineage>
        <taxon>Bacteria</taxon>
        <taxon>Pseudomonadati</taxon>
        <taxon>Bacteroidota</taxon>
        <taxon>Cytophagia</taxon>
        <taxon>Cytophagales</taxon>
        <taxon>Marivirgaceae</taxon>
        <taxon>Marivirga</taxon>
    </lineage>
</organism>
<proteinExistence type="predicted"/>
<protein>
    <submittedName>
        <fullName evidence="5">Tetratricopeptide repeat protein</fullName>
    </submittedName>
</protein>
<dbReference type="InterPro" id="IPR036890">
    <property type="entry name" value="HATPase_C_sf"/>
</dbReference>
<dbReference type="Proteomes" id="UP000611723">
    <property type="component" value="Unassembled WGS sequence"/>
</dbReference>
<keyword evidence="3" id="KW-0812">Transmembrane</keyword>
<dbReference type="PANTHER" id="PTHR34220:SF7">
    <property type="entry name" value="SENSOR HISTIDINE KINASE YPDA"/>
    <property type="match status" value="1"/>
</dbReference>
<sequence length="705" mass="81383">MIFTFVILLLALSGNAQDKDKEEDTDSLKVAYEIATARDIHRNNHNDSLESIHAEKAIKIALEAGDTLLYAQALDNMGLLYRYHQQYEEAINLHGKAFNLVIDKADVPPLSKMIYANNAGVASRYAQQLDKAVLYYKEALKIAEEENDLKNIAISCNGLGNTFLYIPNRENDALTYFKRALEASKAQGNKLGVAMNYLSISDFYNKQEEYLEARSYLNELLALNTERKDTFGLAITYEFFGLNYYEEDKDLQKSEMYYLKSLELFQNLNNSHKEADVFFHLGDVSRKNKNFKQAINYYNKSWELAKEINNKGLLEEIAYWLSYVYEQQSNYPKSLEYYKISQQYKDSVAMKEQETQIAAIEKRFALEKKESQIALLEKDKVLKETQLINQEETLRSQNFFLLLLISGLIAIILIAMLQYRNIKIKKKSNLLLKEQNSKILYQKEEIEKVNKQLEIALEEIIDQQKKNEERRIKLIESKFENKIQSLTLQSLESQMNPHFLFNGMNAVRWLVIQNKNDKAMKYLDTFANLLRLSLTSNRKNVIELGEELRTTSLYLEIEKLRFDSEFNFSVNIEEGINVDKVMVPPKILQPLAENAVKHGLLPSRKANKELSINVINTPEGVTIEVIDNGMGFRLRSNQENESRPDGTHLGLKLIEERLSIYNQQNDNSITFKIAPNYDGHDQLTGTRAEISIATKKIGEEVDLNV</sequence>
<keyword evidence="6" id="KW-1185">Reference proteome</keyword>
<dbReference type="Pfam" id="PF13424">
    <property type="entry name" value="TPR_12"/>
    <property type="match status" value="1"/>
</dbReference>
<dbReference type="GO" id="GO:0000155">
    <property type="term" value="F:phosphorelay sensor kinase activity"/>
    <property type="evidence" value="ECO:0007669"/>
    <property type="project" value="InterPro"/>
</dbReference>
<feature type="repeat" description="TPR" evidence="1">
    <location>
        <begin position="71"/>
        <end position="104"/>
    </location>
</feature>